<organism evidence="1 2">
    <name type="scientific">Helianthus annuus</name>
    <name type="common">Common sunflower</name>
    <dbReference type="NCBI Taxonomy" id="4232"/>
    <lineage>
        <taxon>Eukaryota</taxon>
        <taxon>Viridiplantae</taxon>
        <taxon>Streptophyta</taxon>
        <taxon>Embryophyta</taxon>
        <taxon>Tracheophyta</taxon>
        <taxon>Spermatophyta</taxon>
        <taxon>Magnoliopsida</taxon>
        <taxon>eudicotyledons</taxon>
        <taxon>Gunneridae</taxon>
        <taxon>Pentapetalae</taxon>
        <taxon>asterids</taxon>
        <taxon>campanulids</taxon>
        <taxon>Asterales</taxon>
        <taxon>Asteraceae</taxon>
        <taxon>Asteroideae</taxon>
        <taxon>Heliantheae alliance</taxon>
        <taxon>Heliantheae</taxon>
        <taxon>Helianthus</taxon>
    </lineage>
</organism>
<accession>A0A251TEM5</accession>
<keyword evidence="2" id="KW-1185">Reference proteome</keyword>
<evidence type="ECO:0000313" key="2">
    <source>
        <dbReference type="Proteomes" id="UP000215914"/>
    </source>
</evidence>
<dbReference type="Proteomes" id="UP000215914">
    <property type="component" value="Chromosome 11"/>
</dbReference>
<evidence type="ECO:0000313" key="1">
    <source>
        <dbReference type="EMBL" id="OTG09082.1"/>
    </source>
</evidence>
<dbReference type="GO" id="GO:0030246">
    <property type="term" value="F:carbohydrate binding"/>
    <property type="evidence" value="ECO:0007669"/>
    <property type="project" value="InterPro"/>
</dbReference>
<protein>
    <submittedName>
        <fullName evidence="1">Putative aldose 1-/Glucose-6-phosphate 1-epimerase</fullName>
    </submittedName>
</protein>
<name>A0A251TEM5_HELAN</name>
<gene>
    <name evidence="1" type="ORF">HannXRQ_Chr11g0349021</name>
</gene>
<sequence>MLNGKDPKVLYASVDLYLLMFPLAKRGYPEEIEEWGNRIRNHLNPSEFANFGTREQHGLARNRLWSLDDDPSLLTPANNQSTADLLLKSTEEDLKTWPYRYSDSLFISFKCYMELHVCLQMTSQI</sequence>
<dbReference type="Gene3D" id="2.70.98.10">
    <property type="match status" value="1"/>
</dbReference>
<dbReference type="EMBL" id="CM007900">
    <property type="protein sequence ID" value="OTG09082.1"/>
    <property type="molecule type" value="Genomic_DNA"/>
</dbReference>
<reference evidence="2" key="1">
    <citation type="journal article" date="2017" name="Nature">
        <title>The sunflower genome provides insights into oil metabolism, flowering and Asterid evolution.</title>
        <authorList>
            <person name="Badouin H."/>
            <person name="Gouzy J."/>
            <person name="Grassa C.J."/>
            <person name="Murat F."/>
            <person name="Staton S.E."/>
            <person name="Cottret L."/>
            <person name="Lelandais-Briere C."/>
            <person name="Owens G.L."/>
            <person name="Carrere S."/>
            <person name="Mayjonade B."/>
            <person name="Legrand L."/>
            <person name="Gill N."/>
            <person name="Kane N.C."/>
            <person name="Bowers J.E."/>
            <person name="Hubner S."/>
            <person name="Bellec A."/>
            <person name="Berard A."/>
            <person name="Berges H."/>
            <person name="Blanchet N."/>
            <person name="Boniface M.C."/>
            <person name="Brunel D."/>
            <person name="Catrice O."/>
            <person name="Chaidir N."/>
            <person name="Claudel C."/>
            <person name="Donnadieu C."/>
            <person name="Faraut T."/>
            <person name="Fievet G."/>
            <person name="Helmstetter N."/>
            <person name="King M."/>
            <person name="Knapp S.J."/>
            <person name="Lai Z."/>
            <person name="Le Paslier M.C."/>
            <person name="Lippi Y."/>
            <person name="Lorenzon L."/>
            <person name="Mandel J.R."/>
            <person name="Marage G."/>
            <person name="Marchand G."/>
            <person name="Marquand E."/>
            <person name="Bret-Mestries E."/>
            <person name="Morien E."/>
            <person name="Nambeesan S."/>
            <person name="Nguyen T."/>
            <person name="Pegot-Espagnet P."/>
            <person name="Pouilly N."/>
            <person name="Raftis F."/>
            <person name="Sallet E."/>
            <person name="Schiex T."/>
            <person name="Thomas J."/>
            <person name="Vandecasteele C."/>
            <person name="Vares D."/>
            <person name="Vear F."/>
            <person name="Vautrin S."/>
            <person name="Crespi M."/>
            <person name="Mangin B."/>
            <person name="Burke J.M."/>
            <person name="Salse J."/>
            <person name="Munos S."/>
            <person name="Vincourt P."/>
            <person name="Rieseberg L.H."/>
            <person name="Langlade N.B."/>
        </authorList>
    </citation>
    <scope>NUCLEOTIDE SEQUENCE [LARGE SCALE GENOMIC DNA]</scope>
    <source>
        <strain evidence="2">cv. SF193</strain>
    </source>
</reference>
<proteinExistence type="predicted"/>
<dbReference type="InParanoid" id="A0A251TEM5"/>
<dbReference type="PANTHER" id="PTHR11122:SF33">
    <property type="entry name" value="GLUCOSE-6-PHOSPHATE 1-EPIMERASE"/>
    <property type="match status" value="1"/>
</dbReference>
<dbReference type="InterPro" id="IPR014718">
    <property type="entry name" value="GH-type_carb-bd"/>
</dbReference>
<dbReference type="AlphaFoldDB" id="A0A251TEM5"/>
<dbReference type="PANTHER" id="PTHR11122">
    <property type="entry name" value="APOSPORY-ASSOCIATED PROTEIN C-RELATED"/>
    <property type="match status" value="1"/>
</dbReference>
<dbReference type="STRING" id="4232.A0A251TEM5"/>